<dbReference type="EMBL" id="VWSF01000037">
    <property type="protein sequence ID" value="KAA5538961.1"/>
    <property type="molecule type" value="Genomic_DNA"/>
</dbReference>
<dbReference type="AlphaFoldDB" id="A0A5M6CUT6"/>
<name>A0A5M6CUT6_9BACT</name>
<evidence type="ECO:0000313" key="1">
    <source>
        <dbReference type="EMBL" id="KAA5538961.1"/>
    </source>
</evidence>
<dbReference type="RefSeq" id="WP_150093396.1">
    <property type="nucleotide sequence ID" value="NZ_VWSF01000037.1"/>
</dbReference>
<reference evidence="1 2" key="1">
    <citation type="submission" date="2019-09" db="EMBL/GenBank/DDBJ databases">
        <title>Genome sequence and assembly of Adhaeribacter sp.</title>
        <authorList>
            <person name="Chhetri G."/>
        </authorList>
    </citation>
    <scope>NUCLEOTIDE SEQUENCE [LARGE SCALE GENOMIC DNA]</scope>
    <source>
        <strain evidence="1 2">DK36</strain>
    </source>
</reference>
<gene>
    <name evidence="1" type="ORF">F0145_25390</name>
</gene>
<protein>
    <submittedName>
        <fullName evidence="1">Uncharacterized protein</fullName>
    </submittedName>
</protein>
<dbReference type="Proteomes" id="UP000323426">
    <property type="component" value="Unassembled WGS sequence"/>
</dbReference>
<sequence length="75" mass="8987">MNRKYLADTTTHEYFCVGLKKGQDWVDNNQKFLKSFMGSRPDKDKAEFQLLSGEFNDNSFFEKWIRNGTNFLFQY</sequence>
<comment type="caution">
    <text evidence="1">The sequence shown here is derived from an EMBL/GenBank/DDBJ whole genome shotgun (WGS) entry which is preliminary data.</text>
</comment>
<evidence type="ECO:0000313" key="2">
    <source>
        <dbReference type="Proteomes" id="UP000323426"/>
    </source>
</evidence>
<organism evidence="1 2">
    <name type="scientific">Adhaeribacter rhizoryzae</name>
    <dbReference type="NCBI Taxonomy" id="2607907"/>
    <lineage>
        <taxon>Bacteria</taxon>
        <taxon>Pseudomonadati</taxon>
        <taxon>Bacteroidota</taxon>
        <taxon>Cytophagia</taxon>
        <taxon>Cytophagales</taxon>
        <taxon>Hymenobacteraceae</taxon>
        <taxon>Adhaeribacter</taxon>
    </lineage>
</organism>
<accession>A0A5M6CUT6</accession>
<keyword evidence="2" id="KW-1185">Reference proteome</keyword>
<proteinExistence type="predicted"/>